<protein>
    <submittedName>
        <fullName evidence="2">Fat-2</fullName>
    </submittedName>
</protein>
<dbReference type="GO" id="GO:0006636">
    <property type="term" value="P:unsaturated fatty acid biosynthetic process"/>
    <property type="evidence" value="ECO:0000318"/>
    <property type="project" value="GO_Central"/>
</dbReference>
<dbReference type="AlphaFoldDB" id="A0A454Y0M5"/>
<reference evidence="3" key="1">
    <citation type="journal article" date="2008" name="Nat. Genet.">
        <title>The Pristionchus pacificus genome provides a unique perspective on nematode lifestyle and parasitism.</title>
        <authorList>
            <person name="Dieterich C."/>
            <person name="Clifton S.W."/>
            <person name="Schuster L.N."/>
            <person name="Chinwalla A."/>
            <person name="Delehaunty K."/>
            <person name="Dinkelacker I."/>
            <person name="Fulton L."/>
            <person name="Fulton R."/>
            <person name="Godfrey J."/>
            <person name="Minx P."/>
            <person name="Mitreva M."/>
            <person name="Roeseler W."/>
            <person name="Tian H."/>
            <person name="Witte H."/>
            <person name="Yang S.P."/>
            <person name="Wilson R.K."/>
            <person name="Sommer R.J."/>
        </authorList>
    </citation>
    <scope>NUCLEOTIDE SEQUENCE [LARGE SCALE GENOMIC DNA]</scope>
    <source>
        <strain evidence="3">PS312</strain>
    </source>
</reference>
<dbReference type="InterPro" id="IPR005804">
    <property type="entry name" value="FA_desaturase_dom"/>
</dbReference>
<dbReference type="InterPro" id="IPR012171">
    <property type="entry name" value="Fatty_acid_desaturase"/>
</dbReference>
<accession>A0A8R1YII4</accession>
<dbReference type="EnsemblMetazoa" id="PPA18734.1">
    <property type="protein sequence ID" value="PPA18734.1"/>
    <property type="gene ID" value="WBGene00108288"/>
</dbReference>
<dbReference type="CDD" id="cd03507">
    <property type="entry name" value="Delta12-FADS-like"/>
    <property type="match status" value="1"/>
</dbReference>
<accession>A0A454Y0M5</accession>
<organism evidence="2 3">
    <name type="scientific">Pristionchus pacificus</name>
    <name type="common">Parasitic nematode worm</name>
    <dbReference type="NCBI Taxonomy" id="54126"/>
    <lineage>
        <taxon>Eukaryota</taxon>
        <taxon>Metazoa</taxon>
        <taxon>Ecdysozoa</taxon>
        <taxon>Nematoda</taxon>
        <taxon>Chromadorea</taxon>
        <taxon>Rhabditida</taxon>
        <taxon>Rhabditina</taxon>
        <taxon>Diplogasteromorpha</taxon>
        <taxon>Diplogasteroidea</taxon>
        <taxon>Neodiplogasteridae</taxon>
        <taxon>Pristionchus</taxon>
    </lineage>
</organism>
<gene>
    <name evidence="2" type="primary">WBGene00108288</name>
</gene>
<dbReference type="OrthoDB" id="1461976at2759"/>
<dbReference type="GO" id="GO:0016491">
    <property type="term" value="F:oxidoreductase activity"/>
    <property type="evidence" value="ECO:0000318"/>
    <property type="project" value="GO_Central"/>
</dbReference>
<dbReference type="PANTHER" id="PTHR32100">
    <property type="entry name" value="OMEGA-6 FATTY ACID DESATURASE, CHLOROPLASTIC"/>
    <property type="match status" value="1"/>
</dbReference>
<evidence type="ECO:0000259" key="1">
    <source>
        <dbReference type="Pfam" id="PF00487"/>
    </source>
</evidence>
<reference evidence="2" key="2">
    <citation type="submission" date="2022-06" db="UniProtKB">
        <authorList>
            <consortium name="EnsemblMetazoa"/>
        </authorList>
    </citation>
    <scope>IDENTIFICATION</scope>
    <source>
        <strain evidence="2">PS312</strain>
    </source>
</reference>
<name>A0A454Y0M5_PRIPA</name>
<dbReference type="Pfam" id="PF00487">
    <property type="entry name" value="FA_desaturase"/>
    <property type="match status" value="1"/>
</dbReference>
<sequence length="362" mass="41937">MSTDDKKKAVLANDRFSQEKLPSLDEIRSAIPKECFEKSLTTSIGYMLWDFALMAFLYKIEPVFEIAGYPGMLFWYFLVGMIGFSIFVVGHDCGHGTFSPYKWVNDIFGHVCHGVLFAPYWPWQKTHRIHHTYTSHATKDMGHPWITEDTFSQWGDGQKFYANNVGTSIVRWFFYTIAGVTDGSHFYPFSRVFKSNTERLQCVVSGLVCVAWATLAFYYFGSFSQWVKFYVFPVLAQGFWLTMVTYLQHQTDDIQVYEDGTWGYVKGQLQTIDRPYGFGIDQLMHHITDGHVAHHLFFTGIPHYNLMTATAAIQEKLKPFGVYRKEKSYDFLWQFASLNRRLEYLVGEGSGLLKYAKSKKED</sequence>
<keyword evidence="3" id="KW-1185">Reference proteome</keyword>
<evidence type="ECO:0000313" key="2">
    <source>
        <dbReference type="EnsemblMetazoa" id="PPA18734.1"/>
    </source>
</evidence>
<dbReference type="Proteomes" id="UP000005239">
    <property type="component" value="Unassembled WGS sequence"/>
</dbReference>
<evidence type="ECO:0000313" key="3">
    <source>
        <dbReference type="Proteomes" id="UP000005239"/>
    </source>
</evidence>
<proteinExistence type="predicted"/>
<feature type="domain" description="Fatty acid desaturase" evidence="1">
    <location>
        <begin position="71"/>
        <end position="324"/>
    </location>
</feature>
<dbReference type="OMA" id="IGQHIFH"/>